<name>V6LAJ5_9EUKA</name>
<dbReference type="AlphaFoldDB" id="V6LAJ5"/>
<gene>
    <name evidence="1" type="ORF">SS50377_fx011</name>
</gene>
<sequence>MDPEARLFRANQAAMRPLQDLQRIVDRELRRASRWLRGI</sequence>
<reference evidence="1" key="1">
    <citation type="journal article" date="2014" name="PLoS Genet.">
        <title>The Genome of Spironucleus salmonicida Highlights a Fish Pathogen Adapted to Fluctuating Environments.</title>
        <authorList>
            <person name="Xu F."/>
            <person name="Jerlstrom-Hultqvist J."/>
            <person name="Einarsson E."/>
            <person name="Astvaldsson A."/>
            <person name="Svard S.G."/>
            <person name="Andersson J.O."/>
        </authorList>
    </citation>
    <scope>NUCLEOTIDE SEQUENCE</scope>
</reference>
<accession>V6LAJ5</accession>
<organism evidence="1">
    <name type="scientific">Spironucleus salmonicida</name>
    <dbReference type="NCBI Taxonomy" id="348837"/>
    <lineage>
        <taxon>Eukaryota</taxon>
        <taxon>Metamonada</taxon>
        <taxon>Diplomonadida</taxon>
        <taxon>Hexamitidae</taxon>
        <taxon>Hexamitinae</taxon>
        <taxon>Spironucleus</taxon>
    </lineage>
</organism>
<proteinExistence type="predicted"/>
<dbReference type="EMBL" id="KI546170">
    <property type="protein sequence ID" value="EST41480.1"/>
    <property type="molecule type" value="Genomic_DNA"/>
</dbReference>
<evidence type="ECO:0000313" key="1">
    <source>
        <dbReference type="EMBL" id="EST41480.1"/>
    </source>
</evidence>
<protein>
    <submittedName>
        <fullName evidence="1">Uncharacterized protein</fullName>
    </submittedName>
</protein>